<proteinExistence type="predicted"/>
<dbReference type="Gene3D" id="6.20.50.100">
    <property type="match status" value="1"/>
</dbReference>
<dbReference type="Pfam" id="PF05662">
    <property type="entry name" value="YadA_stalk"/>
    <property type="match status" value="1"/>
</dbReference>
<keyword evidence="4" id="KW-1185">Reference proteome</keyword>
<feature type="domain" description="Trimeric autotransporter adhesin YadA-like head" evidence="1">
    <location>
        <begin position="256"/>
        <end position="282"/>
    </location>
</feature>
<evidence type="ECO:0000313" key="4">
    <source>
        <dbReference type="Proteomes" id="UP000036403"/>
    </source>
</evidence>
<dbReference type="Pfam" id="PF05658">
    <property type="entry name" value="YadA_head"/>
    <property type="match status" value="4"/>
</dbReference>
<name>A0A0J7K1B7_LASNI</name>
<dbReference type="InterPro" id="IPR011049">
    <property type="entry name" value="Serralysin-like_metalloprot_C"/>
</dbReference>
<feature type="domain" description="Trimeric autotransporter adhesin YadA-like head" evidence="1">
    <location>
        <begin position="300"/>
        <end position="325"/>
    </location>
</feature>
<organism evidence="3 4">
    <name type="scientific">Lasius niger</name>
    <name type="common">Black garden ant</name>
    <dbReference type="NCBI Taxonomy" id="67767"/>
    <lineage>
        <taxon>Eukaryota</taxon>
        <taxon>Metazoa</taxon>
        <taxon>Ecdysozoa</taxon>
        <taxon>Arthropoda</taxon>
        <taxon>Hexapoda</taxon>
        <taxon>Insecta</taxon>
        <taxon>Pterygota</taxon>
        <taxon>Neoptera</taxon>
        <taxon>Endopterygota</taxon>
        <taxon>Hymenoptera</taxon>
        <taxon>Apocrita</taxon>
        <taxon>Aculeata</taxon>
        <taxon>Formicoidea</taxon>
        <taxon>Formicidae</taxon>
        <taxon>Formicinae</taxon>
        <taxon>Lasius</taxon>
        <taxon>Lasius</taxon>
    </lineage>
</organism>
<dbReference type="SUPFAM" id="SSF101967">
    <property type="entry name" value="Adhesin YadA, collagen-binding domain"/>
    <property type="match status" value="2"/>
</dbReference>
<gene>
    <name evidence="3" type="ORF">RF55_18431</name>
</gene>
<dbReference type="GO" id="GO:0019867">
    <property type="term" value="C:outer membrane"/>
    <property type="evidence" value="ECO:0007669"/>
    <property type="project" value="InterPro"/>
</dbReference>
<dbReference type="AlphaFoldDB" id="A0A0J7K1B7"/>
<dbReference type="CDD" id="cd12820">
    <property type="entry name" value="LbR_YadA-like"/>
    <property type="match status" value="1"/>
</dbReference>
<dbReference type="Proteomes" id="UP000036403">
    <property type="component" value="Unassembled WGS sequence"/>
</dbReference>
<dbReference type="InterPro" id="IPR008640">
    <property type="entry name" value="Adhesin_Head_dom"/>
</dbReference>
<comment type="caution">
    <text evidence="3">The sequence shown here is derived from an EMBL/GenBank/DDBJ whole genome shotgun (WGS) entry which is preliminary data.</text>
</comment>
<feature type="domain" description="Trimeric autotransporter adhesin YadA-like head" evidence="1">
    <location>
        <begin position="164"/>
        <end position="190"/>
    </location>
</feature>
<accession>A0A0J7K1B7</accession>
<dbReference type="PaxDb" id="67767-A0A0J7K1B7"/>
<evidence type="ECO:0000259" key="1">
    <source>
        <dbReference type="Pfam" id="PF05658"/>
    </source>
</evidence>
<dbReference type="InterPro" id="IPR008635">
    <property type="entry name" value="Coiled_stalk_dom"/>
</dbReference>
<feature type="domain" description="Trimeric autotransporter adhesin YadA-like stalk" evidence="2">
    <location>
        <begin position="477"/>
        <end position="508"/>
    </location>
</feature>
<dbReference type="Gene3D" id="2.150.10.10">
    <property type="entry name" value="Serralysin-like metalloprotease, C-terminal"/>
    <property type="match status" value="3"/>
</dbReference>
<feature type="domain" description="Trimeric autotransporter adhesin YadA-like head" evidence="1">
    <location>
        <begin position="360"/>
        <end position="380"/>
    </location>
</feature>
<reference evidence="3 4" key="1">
    <citation type="submission" date="2015-04" db="EMBL/GenBank/DDBJ databases">
        <title>Lasius niger genome sequencing.</title>
        <authorList>
            <person name="Konorov E.A."/>
            <person name="Nikitin M.A."/>
            <person name="Kirill M.V."/>
            <person name="Chang P."/>
        </authorList>
    </citation>
    <scope>NUCLEOTIDE SEQUENCE [LARGE SCALE GENOMIC DNA]</scope>
    <source>
        <tissue evidence="3">Whole</tissue>
    </source>
</reference>
<feature type="non-terminal residue" evidence="3">
    <location>
        <position position="561"/>
    </location>
</feature>
<protein>
    <submittedName>
        <fullName evidence="3">Hemagglutinin family protein</fullName>
    </submittedName>
</protein>
<sequence>MRYPGKGAQPELRTAPFFSSTIDCGSLGRVVLAKPLRHEVKIMKKLDEILGNNPAKPGTPNLRLADIERRGVLLTGRAYLLPLAAALASLGYIASVHAQASIDPSADDPVAGYKLILDGSADPVDSRVASASSLQVLQATAGQTPYYSVNDGGTQGGNYNNNGATGANALAAGVDAQASGASSVAVGQGSSTGGSHDVAIGPEAATQGGNAGANVAIGFGATATGDAGQNQGGSIAIGHVATAGPGSVSIGDLSEASMGDAVAVGFSAQATSSFATALGNNTVAGGSGQSQTAVGTGSRATAQSATALGDNTTAAGVGSLALGGGNSNAAAGASAYGTKDIALGAGAQAGANGGTTGDNIAMGDGAQATAGSSISLGTRSVVSGANSGAFGDANTLAGTGSYAVGNNNSIANNNVFVLGSGVHTSQDNSVVLGNASTDRAAVAVTGATIRGTAYTYAGTASAANGVVSVGAVGKERQVINVAAGQVSANSTDAINGSQLYATNTALESISETAGMGWNLTAQGANGSNVAPGATVNLKNSDGNLVLSKSSDNNEVNFDLAK</sequence>
<dbReference type="EMBL" id="LBMM01017423">
    <property type="protein sequence ID" value="KMQ84097.1"/>
    <property type="molecule type" value="Genomic_DNA"/>
</dbReference>
<evidence type="ECO:0000313" key="3">
    <source>
        <dbReference type="EMBL" id="KMQ84097.1"/>
    </source>
</evidence>
<evidence type="ECO:0000259" key="2">
    <source>
        <dbReference type="Pfam" id="PF05662"/>
    </source>
</evidence>